<name>A0AAF5D354_STRER</name>
<dbReference type="SMART" id="SM00355">
    <property type="entry name" value="ZnF_C2H2"/>
    <property type="match status" value="2"/>
</dbReference>
<feature type="domain" description="C2H2-type" evidence="1">
    <location>
        <begin position="91"/>
        <end position="111"/>
    </location>
</feature>
<evidence type="ECO:0000259" key="1">
    <source>
        <dbReference type="SMART" id="SM00355"/>
    </source>
</evidence>
<reference evidence="3" key="1">
    <citation type="submission" date="2024-02" db="UniProtKB">
        <authorList>
            <consortium name="WormBaseParasite"/>
        </authorList>
    </citation>
    <scope>IDENTIFICATION</scope>
</reference>
<keyword evidence="2" id="KW-1185">Reference proteome</keyword>
<proteinExistence type="predicted"/>
<evidence type="ECO:0000313" key="3">
    <source>
        <dbReference type="WBParaSite" id="TCONS_00006060.p1"/>
    </source>
</evidence>
<feature type="domain" description="C2H2-type" evidence="1">
    <location>
        <begin position="60"/>
        <end position="84"/>
    </location>
</feature>
<dbReference type="WBParaSite" id="TCONS_00006060.p1">
    <property type="protein sequence ID" value="TCONS_00006060.p1"/>
    <property type="gene ID" value="XLOC_004241"/>
</dbReference>
<dbReference type="AlphaFoldDB" id="A0AAF5D354"/>
<dbReference type="Gene3D" id="3.30.160.60">
    <property type="entry name" value="Classic Zinc Finger"/>
    <property type="match status" value="1"/>
</dbReference>
<accession>A0AAF5D354</accession>
<dbReference type="InterPro" id="IPR013087">
    <property type="entry name" value="Znf_C2H2_type"/>
</dbReference>
<dbReference type="Proteomes" id="UP000035681">
    <property type="component" value="Unplaced"/>
</dbReference>
<evidence type="ECO:0000313" key="2">
    <source>
        <dbReference type="Proteomes" id="UP000035681"/>
    </source>
</evidence>
<organism evidence="2 3">
    <name type="scientific">Strongyloides stercoralis</name>
    <name type="common">Threadworm</name>
    <dbReference type="NCBI Taxonomy" id="6248"/>
    <lineage>
        <taxon>Eukaryota</taxon>
        <taxon>Metazoa</taxon>
        <taxon>Ecdysozoa</taxon>
        <taxon>Nematoda</taxon>
        <taxon>Chromadorea</taxon>
        <taxon>Rhabditida</taxon>
        <taxon>Tylenchina</taxon>
        <taxon>Panagrolaimomorpha</taxon>
        <taxon>Strongyloidoidea</taxon>
        <taxon>Strongyloididae</taxon>
        <taxon>Strongyloides</taxon>
    </lineage>
</organism>
<protein>
    <submittedName>
        <fullName evidence="3">Saposin B-type domain-containing protein</fullName>
    </submittedName>
</protein>
<sequence length="257" mass="30626">MIFSWCKKFFKTKKYSNLKLFQRRTNIKDICSPKTKINKKSLETKEKFITLFGPKPPTTYNCQYNCRFSSNDQNLLKKHIKKYHCLTNNKFICPYCNVSFTKVKRLEIHKLYSVLYCLDYHQFTEEERIKLKLIVVECNVPIGCREQIISDLENRYQLSACNELNNDNYNIFGRCLDSKFHKYFNVPRKYLFIHGEVCCENIPNVSDVCQKACRNVFYAISMNQSFKEQQLKMLCNTINFSGDEKILKCTKYIQKIK</sequence>